<evidence type="ECO:0000313" key="2">
    <source>
        <dbReference type="Proteomes" id="UP000561181"/>
    </source>
</evidence>
<organism evidence="1 2">
    <name type="scientific">Pontixanthobacter rizhaonensis</name>
    <dbReference type="NCBI Taxonomy" id="2730337"/>
    <lineage>
        <taxon>Bacteria</taxon>
        <taxon>Pseudomonadati</taxon>
        <taxon>Pseudomonadota</taxon>
        <taxon>Alphaproteobacteria</taxon>
        <taxon>Sphingomonadales</taxon>
        <taxon>Erythrobacteraceae</taxon>
        <taxon>Pontixanthobacter</taxon>
    </lineage>
</organism>
<comment type="caution">
    <text evidence="1">The sequence shown here is derived from an EMBL/GenBank/DDBJ whole genome shotgun (WGS) entry which is preliminary data.</text>
</comment>
<sequence>MDSISNRLKDYRDNHDQHRHQQYCSTSAKNEFLGQFAWLTFALTGGNEKAPGFLPGAFSYRNAMDQSFRI</sequence>
<evidence type="ECO:0000313" key="1">
    <source>
        <dbReference type="EMBL" id="NMW30780.1"/>
    </source>
</evidence>
<dbReference type="EMBL" id="JABCRE010000002">
    <property type="protein sequence ID" value="NMW30780.1"/>
    <property type="molecule type" value="Genomic_DNA"/>
</dbReference>
<proteinExistence type="predicted"/>
<name>A0A848QJ09_9SPHN</name>
<reference evidence="1 2" key="1">
    <citation type="submission" date="2020-04" db="EMBL/GenBank/DDBJ databases">
        <authorList>
            <person name="Liu A."/>
        </authorList>
    </citation>
    <scope>NUCLEOTIDE SEQUENCE [LARGE SCALE GENOMIC DNA]</scope>
    <source>
        <strain evidence="1 2">RZ02</strain>
    </source>
</reference>
<dbReference type="AlphaFoldDB" id="A0A848QJ09"/>
<protein>
    <submittedName>
        <fullName evidence="1">Uncharacterized protein</fullName>
    </submittedName>
</protein>
<keyword evidence="2" id="KW-1185">Reference proteome</keyword>
<dbReference type="Proteomes" id="UP000561181">
    <property type="component" value="Unassembled WGS sequence"/>
</dbReference>
<accession>A0A848QJ09</accession>
<gene>
    <name evidence="1" type="ORF">HKD42_01740</name>
</gene>
<dbReference type="RefSeq" id="WP_170009727.1">
    <property type="nucleotide sequence ID" value="NZ_JABCRE010000002.1"/>
</dbReference>